<accession>A0A811TIL9</accession>
<reference evidence="1" key="1">
    <citation type="submission" date="2020-10" db="EMBL/GenBank/DDBJ databases">
        <authorList>
            <person name="Hahn C.J."/>
            <person name="Laso-Perez R."/>
            <person name="Vulcano F."/>
            <person name="Vaziourakis K.-M."/>
            <person name="Stokke R."/>
            <person name="Steen I.H."/>
            <person name="Teske A."/>
            <person name="Boetius A."/>
            <person name="Liebeke M."/>
            <person name="Amann R."/>
            <person name="Knittel K."/>
        </authorList>
    </citation>
    <scope>NUCLEOTIDE SEQUENCE</scope>
    <source>
        <strain evidence="1">Gfbio:e3339647-f889-4370-9287-4fb5cb688e4c:AG394J04_GoMArc1</strain>
    </source>
</reference>
<gene>
    <name evidence="1" type="ORF">FFODKBPE_00671</name>
</gene>
<protein>
    <submittedName>
        <fullName evidence="1">Uncharacterized protein</fullName>
    </submittedName>
</protein>
<dbReference type="EMBL" id="CAJHIP010000057">
    <property type="protein sequence ID" value="CAD6494317.1"/>
    <property type="molecule type" value="Genomic_DNA"/>
</dbReference>
<evidence type="ECO:0000313" key="2">
    <source>
        <dbReference type="Proteomes" id="UP000603056"/>
    </source>
</evidence>
<evidence type="ECO:0000313" key="1">
    <source>
        <dbReference type="EMBL" id="CAD6494317.1"/>
    </source>
</evidence>
<proteinExistence type="predicted"/>
<comment type="caution">
    <text evidence="1">The sequence shown here is derived from an EMBL/GenBank/DDBJ whole genome shotgun (WGS) entry which is preliminary data.</text>
</comment>
<organism evidence="1 2">
    <name type="scientific">Candidatus Argoarchaeum ethanivorans</name>
    <dbReference type="NCBI Taxonomy" id="2608793"/>
    <lineage>
        <taxon>Archaea</taxon>
        <taxon>Methanobacteriati</taxon>
        <taxon>Methanobacteriota</taxon>
        <taxon>Stenosarchaea group</taxon>
        <taxon>Methanomicrobia</taxon>
        <taxon>Methanosarcinales</taxon>
        <taxon>Methanosarcinales incertae sedis</taxon>
        <taxon>GOM Arc I cluster</taxon>
        <taxon>Candidatus Argoarchaeum</taxon>
    </lineage>
</organism>
<name>A0A811TIL9_9EURY</name>
<dbReference type="Proteomes" id="UP000603056">
    <property type="component" value="Unassembled WGS sequence"/>
</dbReference>
<dbReference type="AlphaFoldDB" id="A0A811TIL9"/>
<sequence>MRKVKIDGMEDLESLPEEEWVEVLGGLHAKFVYSVDRKNNKLTITLPEEVAKKIGDRLCATFDEGKIVISESLG</sequence>